<dbReference type="PANTHER" id="PTHR43166:SF35">
    <property type="entry name" value="L-CYSTINE IMPORT ATP-BINDING PROTEIN TCYN"/>
    <property type="match status" value="1"/>
</dbReference>
<dbReference type="CDD" id="cd03262">
    <property type="entry name" value="ABC_HisP_GlnQ"/>
    <property type="match status" value="1"/>
</dbReference>
<evidence type="ECO:0000313" key="8">
    <source>
        <dbReference type="EMBL" id="MCY6485563.1"/>
    </source>
</evidence>
<dbReference type="Gene3D" id="3.40.50.300">
    <property type="entry name" value="P-loop containing nucleotide triphosphate hydrolases"/>
    <property type="match status" value="1"/>
</dbReference>
<keyword evidence="5 8" id="KW-0067">ATP-binding</keyword>
<dbReference type="PANTHER" id="PTHR43166">
    <property type="entry name" value="AMINO ACID IMPORT ATP-BINDING PROTEIN"/>
    <property type="match status" value="1"/>
</dbReference>
<keyword evidence="9" id="KW-1185">Reference proteome</keyword>
<sequence length="244" mass="27409">MIKINNLYKSYNEIEVLKGINLEINKGEVVVIIGPSGTGKSTFLRCINYLEIPNEGTIQIGEVSVNAKCSSKKHIVDLRKCTAMIFQNYNLFKNKTAIENIMEALIVVKKMNKKDAEEKALDILKKVGLLEQKYKYPSQLSGGQQQRIGIGRAIALEPKVILFDEPTSALDPELIGDVLNVIKSMAYNGMTMMIVTHEMAFAREIADRIIFMDGGKIVEQGTPEEIFDNPKDIRVKKFLKRISV</sequence>
<dbReference type="InterPro" id="IPR027417">
    <property type="entry name" value="P-loop_NTPase"/>
</dbReference>
<dbReference type="PROSITE" id="PS00211">
    <property type="entry name" value="ABC_TRANSPORTER_1"/>
    <property type="match status" value="1"/>
</dbReference>
<evidence type="ECO:0000313" key="9">
    <source>
        <dbReference type="Proteomes" id="UP001078443"/>
    </source>
</evidence>
<reference evidence="8" key="1">
    <citation type="submission" date="2022-12" db="EMBL/GenBank/DDBJ databases">
        <authorList>
            <person name="Wang J."/>
        </authorList>
    </citation>
    <scope>NUCLEOTIDE SEQUENCE</scope>
    <source>
        <strain evidence="8">HY-45-18</strain>
    </source>
</reference>
<dbReference type="Pfam" id="PF00005">
    <property type="entry name" value="ABC_tran"/>
    <property type="match status" value="1"/>
</dbReference>
<evidence type="ECO:0000256" key="1">
    <source>
        <dbReference type="ARBA" id="ARBA00004202"/>
    </source>
</evidence>
<keyword evidence="4" id="KW-0547">Nucleotide-binding</keyword>
<dbReference type="InterPro" id="IPR050086">
    <property type="entry name" value="MetN_ABC_transporter-like"/>
</dbReference>
<dbReference type="InterPro" id="IPR017871">
    <property type="entry name" value="ABC_transporter-like_CS"/>
</dbReference>
<proteinExistence type="predicted"/>
<comment type="caution">
    <text evidence="8">The sequence shown here is derived from an EMBL/GenBank/DDBJ whole genome shotgun (WGS) entry which is preliminary data.</text>
</comment>
<dbReference type="Proteomes" id="UP001078443">
    <property type="component" value="Unassembled WGS sequence"/>
</dbReference>
<keyword evidence="2" id="KW-0813">Transport</keyword>
<dbReference type="RefSeq" id="WP_268042212.1">
    <property type="nucleotide sequence ID" value="NZ_JAPQER010000008.1"/>
</dbReference>
<protein>
    <submittedName>
        <fullName evidence="8">Amino acid ABC transporter ATP-binding protein</fullName>
    </submittedName>
</protein>
<keyword evidence="3" id="KW-1003">Cell membrane</keyword>
<accession>A0ABT4D2V2</accession>
<evidence type="ECO:0000256" key="2">
    <source>
        <dbReference type="ARBA" id="ARBA00022448"/>
    </source>
</evidence>
<dbReference type="EMBL" id="JAPQER010000008">
    <property type="protein sequence ID" value="MCY6485563.1"/>
    <property type="molecule type" value="Genomic_DNA"/>
</dbReference>
<evidence type="ECO:0000256" key="3">
    <source>
        <dbReference type="ARBA" id="ARBA00022475"/>
    </source>
</evidence>
<keyword evidence="6" id="KW-0472">Membrane</keyword>
<dbReference type="SUPFAM" id="SSF52540">
    <property type="entry name" value="P-loop containing nucleoside triphosphate hydrolases"/>
    <property type="match status" value="1"/>
</dbReference>
<dbReference type="InterPro" id="IPR003439">
    <property type="entry name" value="ABC_transporter-like_ATP-bd"/>
</dbReference>
<evidence type="ECO:0000256" key="6">
    <source>
        <dbReference type="ARBA" id="ARBA00023136"/>
    </source>
</evidence>
<dbReference type="GO" id="GO:0005524">
    <property type="term" value="F:ATP binding"/>
    <property type="evidence" value="ECO:0007669"/>
    <property type="project" value="UniProtKB-KW"/>
</dbReference>
<comment type="subcellular location">
    <subcellularLocation>
        <location evidence="1">Cell membrane</location>
        <topology evidence="1">Peripheral membrane protein</topology>
    </subcellularLocation>
</comment>
<evidence type="ECO:0000256" key="4">
    <source>
        <dbReference type="ARBA" id="ARBA00022741"/>
    </source>
</evidence>
<name>A0ABT4D2V2_9CLOT</name>
<organism evidence="8 9">
    <name type="scientific">Clostridium aestuarii</name>
    <dbReference type="NCBI Taxonomy" id="338193"/>
    <lineage>
        <taxon>Bacteria</taxon>
        <taxon>Bacillati</taxon>
        <taxon>Bacillota</taxon>
        <taxon>Clostridia</taxon>
        <taxon>Eubacteriales</taxon>
        <taxon>Clostridiaceae</taxon>
        <taxon>Clostridium</taxon>
    </lineage>
</organism>
<dbReference type="PROSITE" id="PS50893">
    <property type="entry name" value="ABC_TRANSPORTER_2"/>
    <property type="match status" value="1"/>
</dbReference>
<gene>
    <name evidence="8" type="ORF">OW763_14610</name>
</gene>
<evidence type="ECO:0000259" key="7">
    <source>
        <dbReference type="PROSITE" id="PS50893"/>
    </source>
</evidence>
<dbReference type="InterPro" id="IPR030679">
    <property type="entry name" value="ABC_ATPase_HisP-typ"/>
</dbReference>
<dbReference type="SMART" id="SM00382">
    <property type="entry name" value="AAA"/>
    <property type="match status" value="1"/>
</dbReference>
<evidence type="ECO:0000256" key="5">
    <source>
        <dbReference type="ARBA" id="ARBA00022840"/>
    </source>
</evidence>
<dbReference type="PIRSF" id="PIRSF039085">
    <property type="entry name" value="ABC_ATPase_HisP"/>
    <property type="match status" value="1"/>
</dbReference>
<feature type="domain" description="ABC transporter" evidence="7">
    <location>
        <begin position="2"/>
        <end position="239"/>
    </location>
</feature>
<dbReference type="InterPro" id="IPR003593">
    <property type="entry name" value="AAA+_ATPase"/>
</dbReference>